<dbReference type="InterPro" id="IPR017927">
    <property type="entry name" value="FAD-bd_FR_type"/>
</dbReference>
<dbReference type="PANTHER" id="PTHR43396:SF3">
    <property type="entry name" value="FLAVOHEMOPROTEIN"/>
    <property type="match status" value="1"/>
</dbReference>
<comment type="caution">
    <text evidence="18">The sequence shown here is derived from an EMBL/GenBank/DDBJ whole genome shotgun (WGS) entry which is preliminary data.</text>
</comment>
<keyword evidence="9" id="KW-0408">Iron</keyword>
<dbReference type="InterPro" id="IPR008333">
    <property type="entry name" value="Cbr1-like_FAD-bd_dom"/>
</dbReference>
<evidence type="ECO:0000256" key="14">
    <source>
        <dbReference type="RuleBase" id="RU000356"/>
    </source>
</evidence>
<dbReference type="EMBL" id="VIWT01000001">
    <property type="protein sequence ID" value="TWG01480.1"/>
    <property type="molecule type" value="Genomic_DNA"/>
</dbReference>
<comment type="catalytic activity">
    <reaction evidence="12">
        <text>2 nitric oxide + NADH + 2 O2 = 2 nitrate + NAD(+) + H(+)</text>
        <dbReference type="Rhea" id="RHEA:19469"/>
        <dbReference type="ChEBI" id="CHEBI:15378"/>
        <dbReference type="ChEBI" id="CHEBI:15379"/>
        <dbReference type="ChEBI" id="CHEBI:16480"/>
        <dbReference type="ChEBI" id="CHEBI:17632"/>
        <dbReference type="ChEBI" id="CHEBI:57540"/>
        <dbReference type="ChEBI" id="CHEBI:57945"/>
        <dbReference type="EC" id="1.14.12.17"/>
    </reaction>
</comment>
<feature type="domain" description="FAD-binding FR-type" evidence="17">
    <location>
        <begin position="170"/>
        <end position="270"/>
    </location>
</feature>
<dbReference type="RefSeq" id="WP_145907822.1">
    <property type="nucleotide sequence ID" value="NZ_BAAAMZ010000007.1"/>
</dbReference>
<dbReference type="SUPFAM" id="SSF63380">
    <property type="entry name" value="Riboflavin synthase domain-like"/>
    <property type="match status" value="1"/>
</dbReference>
<comment type="catalytic activity">
    <reaction evidence="13">
        <text>2 nitric oxide + NADPH + 2 O2 = 2 nitrate + NADP(+) + H(+)</text>
        <dbReference type="Rhea" id="RHEA:19465"/>
        <dbReference type="ChEBI" id="CHEBI:15378"/>
        <dbReference type="ChEBI" id="CHEBI:15379"/>
        <dbReference type="ChEBI" id="CHEBI:16480"/>
        <dbReference type="ChEBI" id="CHEBI:17632"/>
        <dbReference type="ChEBI" id="CHEBI:57783"/>
        <dbReference type="ChEBI" id="CHEBI:58349"/>
        <dbReference type="EC" id="1.14.12.17"/>
    </reaction>
</comment>
<evidence type="ECO:0000313" key="18">
    <source>
        <dbReference type="EMBL" id="TWG01480.1"/>
    </source>
</evidence>
<feature type="domain" description="Globin" evidence="16">
    <location>
        <begin position="29"/>
        <end position="163"/>
    </location>
</feature>
<evidence type="ECO:0000256" key="3">
    <source>
        <dbReference type="ARBA" id="ARBA00012229"/>
    </source>
</evidence>
<comment type="similarity">
    <text evidence="14">Belongs to the globin family.</text>
</comment>
<evidence type="ECO:0000256" key="2">
    <source>
        <dbReference type="ARBA" id="ARBA00006401"/>
    </source>
</evidence>
<name>A0A561UQ52_9ACTN</name>
<evidence type="ECO:0000256" key="15">
    <source>
        <dbReference type="SAM" id="MobiDB-lite"/>
    </source>
</evidence>
<evidence type="ECO:0000256" key="9">
    <source>
        <dbReference type="ARBA" id="ARBA00023004"/>
    </source>
</evidence>
<dbReference type="Pfam" id="PF00175">
    <property type="entry name" value="NAD_binding_1"/>
    <property type="match status" value="1"/>
</dbReference>
<dbReference type="Gene3D" id="2.40.30.10">
    <property type="entry name" value="Translation factors"/>
    <property type="match status" value="1"/>
</dbReference>
<dbReference type="InterPro" id="IPR001433">
    <property type="entry name" value="OxRdtase_FAD/NAD-bd"/>
</dbReference>
<keyword evidence="8" id="KW-0521">NADP</keyword>
<keyword evidence="4 14" id="KW-0349">Heme</keyword>
<dbReference type="Gene3D" id="3.40.50.80">
    <property type="entry name" value="Nucleotide-binding domain of ferredoxin-NADP reductase (FNR) module"/>
    <property type="match status" value="1"/>
</dbReference>
<dbReference type="Pfam" id="PF00042">
    <property type="entry name" value="Globin"/>
    <property type="match status" value="1"/>
</dbReference>
<keyword evidence="5 14" id="KW-0561">Oxygen transport</keyword>
<dbReference type="SUPFAM" id="SSF52343">
    <property type="entry name" value="Ferredoxin reductase-like, C-terminal NADP-linked domain"/>
    <property type="match status" value="1"/>
</dbReference>
<dbReference type="PANTHER" id="PTHR43396">
    <property type="entry name" value="FLAVOHEMOPROTEIN"/>
    <property type="match status" value="1"/>
</dbReference>
<evidence type="ECO:0000256" key="8">
    <source>
        <dbReference type="ARBA" id="ARBA00022857"/>
    </source>
</evidence>
<dbReference type="PRINTS" id="PR00410">
    <property type="entry name" value="PHEHYDRXLASE"/>
</dbReference>
<dbReference type="GO" id="GO:0005344">
    <property type="term" value="F:oxygen carrier activity"/>
    <property type="evidence" value="ECO:0007669"/>
    <property type="project" value="UniProtKB-KW"/>
</dbReference>
<keyword evidence="11" id="KW-0520">NAD</keyword>
<evidence type="ECO:0000256" key="12">
    <source>
        <dbReference type="ARBA" id="ARBA00048649"/>
    </source>
</evidence>
<dbReference type="Gene3D" id="1.10.490.10">
    <property type="entry name" value="Globins"/>
    <property type="match status" value="1"/>
</dbReference>
<dbReference type="GO" id="GO:0008941">
    <property type="term" value="F:nitric oxide dioxygenase NAD(P)H activity"/>
    <property type="evidence" value="ECO:0007669"/>
    <property type="project" value="UniProtKB-EC"/>
</dbReference>
<dbReference type="AlphaFoldDB" id="A0A561UQ52"/>
<evidence type="ECO:0000256" key="7">
    <source>
        <dbReference type="ARBA" id="ARBA00022723"/>
    </source>
</evidence>
<dbReference type="InterPro" id="IPR012292">
    <property type="entry name" value="Globin/Proto"/>
</dbReference>
<dbReference type="CDD" id="cd19753">
    <property type="entry name" value="Mb-like_oxidoreductase"/>
    <property type="match status" value="1"/>
</dbReference>
<dbReference type="SUPFAM" id="SSF46458">
    <property type="entry name" value="Globin-like"/>
    <property type="match status" value="1"/>
</dbReference>
<evidence type="ECO:0000256" key="4">
    <source>
        <dbReference type="ARBA" id="ARBA00022617"/>
    </source>
</evidence>
<keyword evidence="10" id="KW-0411">Iron-sulfur</keyword>
<dbReference type="GO" id="GO:0051537">
    <property type="term" value="F:2 iron, 2 sulfur cluster binding"/>
    <property type="evidence" value="ECO:0007669"/>
    <property type="project" value="UniProtKB-KW"/>
</dbReference>
<dbReference type="GO" id="GO:0071949">
    <property type="term" value="F:FAD binding"/>
    <property type="evidence" value="ECO:0007669"/>
    <property type="project" value="TreeGrafter"/>
</dbReference>
<dbReference type="CDD" id="cd06187">
    <property type="entry name" value="O2ase_reductase_like"/>
    <property type="match status" value="1"/>
</dbReference>
<gene>
    <name evidence="18" type="ORF">FHX73_115381</name>
</gene>
<comment type="cofactor">
    <cofactor evidence="1">
        <name>heme b</name>
        <dbReference type="ChEBI" id="CHEBI:60344"/>
    </cofactor>
</comment>
<dbReference type="EC" id="1.14.12.17" evidence="3"/>
<reference evidence="18 19" key="1">
    <citation type="submission" date="2019-06" db="EMBL/GenBank/DDBJ databases">
        <title>Sequencing the genomes of 1000 actinobacteria strains.</title>
        <authorList>
            <person name="Klenk H.-P."/>
        </authorList>
    </citation>
    <scope>NUCLEOTIDE SEQUENCE [LARGE SCALE GENOMIC DNA]</scope>
    <source>
        <strain evidence="18 19">DSM 44826</strain>
    </source>
</reference>
<dbReference type="OrthoDB" id="3213438at2"/>
<comment type="similarity">
    <text evidence="2">In the C-terminal section; belongs to the flavoprotein pyridine nucleotide cytochrome reductase family.</text>
</comment>
<evidence type="ECO:0000256" key="5">
    <source>
        <dbReference type="ARBA" id="ARBA00022621"/>
    </source>
</evidence>
<feature type="region of interest" description="Disordered" evidence="15">
    <location>
        <begin position="1"/>
        <end position="26"/>
    </location>
</feature>
<dbReference type="Pfam" id="PF00970">
    <property type="entry name" value="FAD_binding_6"/>
    <property type="match status" value="1"/>
</dbReference>
<evidence type="ECO:0000313" key="19">
    <source>
        <dbReference type="Proteomes" id="UP000317940"/>
    </source>
</evidence>
<evidence type="ECO:0000256" key="11">
    <source>
        <dbReference type="ARBA" id="ARBA00023027"/>
    </source>
</evidence>
<evidence type="ECO:0000256" key="1">
    <source>
        <dbReference type="ARBA" id="ARBA00001970"/>
    </source>
</evidence>
<dbReference type="PROSITE" id="PS51384">
    <property type="entry name" value="FAD_FR"/>
    <property type="match status" value="1"/>
</dbReference>
<keyword evidence="14" id="KW-0813">Transport</keyword>
<dbReference type="GO" id="GO:0046872">
    <property type="term" value="F:metal ion binding"/>
    <property type="evidence" value="ECO:0007669"/>
    <property type="project" value="UniProtKB-KW"/>
</dbReference>
<dbReference type="InterPro" id="IPR017938">
    <property type="entry name" value="Riboflavin_synthase-like_b-brl"/>
</dbReference>
<keyword evidence="6" id="KW-0001">2Fe-2S</keyword>
<evidence type="ECO:0000256" key="13">
    <source>
        <dbReference type="ARBA" id="ARBA00049433"/>
    </source>
</evidence>
<protein>
    <recommendedName>
        <fullName evidence="3">nitric oxide dioxygenase</fullName>
        <ecNumber evidence="3">1.14.12.17</ecNumber>
    </recommendedName>
</protein>
<dbReference type="InterPro" id="IPR000971">
    <property type="entry name" value="Globin"/>
</dbReference>
<dbReference type="GO" id="GO:0019825">
    <property type="term" value="F:oxygen binding"/>
    <property type="evidence" value="ECO:0007669"/>
    <property type="project" value="InterPro"/>
</dbReference>
<dbReference type="PROSITE" id="PS01033">
    <property type="entry name" value="GLOBIN"/>
    <property type="match status" value="1"/>
</dbReference>
<evidence type="ECO:0000256" key="10">
    <source>
        <dbReference type="ARBA" id="ARBA00023014"/>
    </source>
</evidence>
<dbReference type="GO" id="GO:0071500">
    <property type="term" value="P:cellular response to nitrosative stress"/>
    <property type="evidence" value="ECO:0007669"/>
    <property type="project" value="TreeGrafter"/>
</dbReference>
<evidence type="ECO:0000259" key="16">
    <source>
        <dbReference type="PROSITE" id="PS01033"/>
    </source>
</evidence>
<dbReference type="InterPro" id="IPR039261">
    <property type="entry name" value="FNR_nucleotide-bd"/>
</dbReference>
<evidence type="ECO:0000256" key="6">
    <source>
        <dbReference type="ARBA" id="ARBA00022714"/>
    </source>
</evidence>
<proteinExistence type="inferred from homology"/>
<dbReference type="Proteomes" id="UP000317940">
    <property type="component" value="Unassembled WGS sequence"/>
</dbReference>
<evidence type="ECO:0000259" key="17">
    <source>
        <dbReference type="PROSITE" id="PS51384"/>
    </source>
</evidence>
<keyword evidence="19" id="KW-1185">Reference proteome</keyword>
<dbReference type="GO" id="GO:0020037">
    <property type="term" value="F:heme binding"/>
    <property type="evidence" value="ECO:0007669"/>
    <property type="project" value="InterPro"/>
</dbReference>
<sequence length="406" mass="44684">MKFRATRPTGGLALATRPQPAQHAAPEPLVTKRQIELVRATVAAVEPCAADLPRFFYTLLFERHPQVRELFPIRMEVQQDRLLRALLMIVDLVDDPDNLARFCSDLGRDHRKFGTVTAHYGAVGECLLATLAHFAGPAWTLETAEAWTTAYNVAAQAMDQAAIEDAKHRPAVWQAQITGHRRRAHNLAEITVQPDQAYPYRGGQFVSMTTPWWPRTWRYYSPAHAARRDNSITFLVRAVTGGRVSNALVRQAETGDVVTLGPPLGDLALDPHSPRPVVCVAGGTGLATARALIEQAVLDGTRRPIDLYVGARTLEELYSLDDLHQLARRHGWLAVRATVADELTTGSGAQLLNTMAQHGPWPEHDAYLAGPASLVVAAARVLQRGGIPLERLHHDPFVSLDQVDHS</sequence>
<organism evidence="18 19">
    <name type="scientific">Kitasatospora viridis</name>
    <dbReference type="NCBI Taxonomy" id="281105"/>
    <lineage>
        <taxon>Bacteria</taxon>
        <taxon>Bacillati</taxon>
        <taxon>Actinomycetota</taxon>
        <taxon>Actinomycetes</taxon>
        <taxon>Kitasatosporales</taxon>
        <taxon>Streptomycetaceae</taxon>
        <taxon>Kitasatospora</taxon>
    </lineage>
</organism>
<dbReference type="InterPro" id="IPR009050">
    <property type="entry name" value="Globin-like_sf"/>
</dbReference>
<keyword evidence="7" id="KW-0479">Metal-binding</keyword>
<accession>A0A561UQ52</accession>
<dbReference type="GO" id="GO:0046210">
    <property type="term" value="P:nitric oxide catabolic process"/>
    <property type="evidence" value="ECO:0007669"/>
    <property type="project" value="TreeGrafter"/>
</dbReference>